<dbReference type="Gene3D" id="3.40.50.1820">
    <property type="entry name" value="alpha/beta hydrolase"/>
    <property type="match status" value="1"/>
</dbReference>
<dbReference type="GO" id="GO:0005789">
    <property type="term" value="C:endoplasmic reticulum membrane"/>
    <property type="evidence" value="ECO:0007669"/>
    <property type="project" value="UniProtKB-SubCell"/>
</dbReference>
<dbReference type="InterPro" id="IPR010497">
    <property type="entry name" value="Epoxide_hydro_N"/>
</dbReference>
<accession>A0A2A4K9D8</accession>
<evidence type="ECO:0000256" key="6">
    <source>
        <dbReference type="PIRNR" id="PIRNR001112"/>
    </source>
</evidence>
<keyword evidence="4 6" id="KW-0058">Aromatic hydrocarbons catabolism</keyword>
<feature type="active site" description="Proton acceptor" evidence="7">
    <location>
        <position position="430"/>
    </location>
</feature>
<feature type="active site" description="Nucleophile" evidence="7">
    <location>
        <position position="227"/>
    </location>
</feature>
<keyword evidence="6" id="KW-0256">Endoplasmic reticulum</keyword>
<feature type="signal peptide" evidence="8">
    <location>
        <begin position="1"/>
        <end position="17"/>
    </location>
</feature>
<evidence type="ECO:0000256" key="3">
    <source>
        <dbReference type="ARBA" id="ARBA00010088"/>
    </source>
</evidence>
<comment type="function">
    <text evidence="6">Catalyzes juvenile hormone hydrolysis.</text>
</comment>
<comment type="catalytic activity">
    <reaction evidence="1 6">
        <text>1-(4-methoxyphenyl)-N-methyl-N-[(3-methyloxetan-3-yl)methyl]methanamine + H2O = 2-{[(4-methoxybenzyl)(methyl)amino]methyl}-2-methylpropane-1,3-diol</text>
        <dbReference type="Rhea" id="RHEA:55764"/>
        <dbReference type="ChEBI" id="CHEBI:15377"/>
        <dbReference type="ChEBI" id="CHEBI:139161"/>
        <dbReference type="ChEBI" id="CHEBI:139164"/>
        <dbReference type="EC" id="3.3.2.9"/>
    </reaction>
</comment>
<dbReference type="Pfam" id="PF06441">
    <property type="entry name" value="EHN"/>
    <property type="match status" value="1"/>
</dbReference>
<evidence type="ECO:0000313" key="10">
    <source>
        <dbReference type="EMBL" id="PCG80508.1"/>
    </source>
</evidence>
<sequence>MGFLVKAVLVAALGVTAWFVLKCSKPHTIPHFDSEEWWGPKELKGTKQDQSIRPFKIKFDEEMIKDLKYRLKNHRKFTPPLEGVAFEYGFNTAQLDPWLAYWADKYNFNEREAFLNKFPHFKTKIQGLDVHFIRVKPQVPKDVEVIPLLMIHGWPGSVREFYEAIPLLTRQTPGYNFVFELIMPSIPGYGFSDPAARPGLGLPEVSVIFKNLMNRLGYKKFYVQGGDWGAGIVSTMSTLFPEDILGSHSNMMVTQNTCAMLRWFLGSFFPSLVVEDHLADRMYPLSKMFAHFMEEFGYMHIQATKPDTVGVPLNDSPAGLLAYILEKFSTWTKNEYKHKPDGGLSSRFTKDQLIDNLMIYWSTSSITTSMRFYAENMGHRVRSLALDQITTPVPSWALQAKEELFYQPPSILKTKFVNLLGNTVLDDGGHFLAFELPEVLSADVFKAVKVFREWHDKNKKTEL</sequence>
<gene>
    <name evidence="10" type="ORF">B5V51_6818</name>
</gene>
<keyword evidence="8" id="KW-0732">Signal</keyword>
<feature type="chain" id="PRO_5012381730" description="Epoxide hydrolase" evidence="8">
    <location>
        <begin position="18"/>
        <end position="463"/>
    </location>
</feature>
<dbReference type="InterPro" id="IPR029058">
    <property type="entry name" value="AB_hydrolase_fold"/>
</dbReference>
<dbReference type="PANTHER" id="PTHR21661:SF35">
    <property type="entry name" value="EPOXIDE HYDROLASE"/>
    <property type="match status" value="1"/>
</dbReference>
<dbReference type="AlphaFoldDB" id="A0A2A4K9D8"/>
<dbReference type="PANTHER" id="PTHR21661">
    <property type="entry name" value="EPOXIDE HYDROLASE 1-RELATED"/>
    <property type="match status" value="1"/>
</dbReference>
<reference evidence="10" key="1">
    <citation type="submission" date="2017-09" db="EMBL/GenBank/DDBJ databases">
        <title>Contemporary evolution of a Lepidopteran species, Heliothis virescens, in response to modern agricultural practices.</title>
        <authorList>
            <person name="Fritz M.L."/>
            <person name="Deyonke A.M."/>
            <person name="Papanicolaou A."/>
            <person name="Micinski S."/>
            <person name="Westbrook J."/>
            <person name="Gould F."/>
        </authorList>
    </citation>
    <scope>NUCLEOTIDE SEQUENCE [LARGE SCALE GENOMIC DNA]</scope>
    <source>
        <strain evidence="10">HvINT-</strain>
        <tissue evidence="10">Whole body</tissue>
    </source>
</reference>
<keyword evidence="6" id="KW-0472">Membrane</keyword>
<name>A0A2A4K9D8_HELVI</name>
<feature type="active site" description="Proton donor" evidence="7">
    <location>
        <position position="373"/>
    </location>
</feature>
<dbReference type="GO" id="GO:0097176">
    <property type="term" value="P:epoxide metabolic process"/>
    <property type="evidence" value="ECO:0007669"/>
    <property type="project" value="TreeGrafter"/>
</dbReference>
<evidence type="ECO:0000256" key="5">
    <source>
        <dbReference type="ARBA" id="ARBA00022801"/>
    </source>
</evidence>
<evidence type="ECO:0000256" key="7">
    <source>
        <dbReference type="PIRSR" id="PIRSR001112-1"/>
    </source>
</evidence>
<dbReference type="InterPro" id="IPR016292">
    <property type="entry name" value="Epoxide_hydrolase"/>
</dbReference>
<comment type="caution">
    <text evidence="10">The sequence shown here is derived from an EMBL/GenBank/DDBJ whole genome shotgun (WGS) entry which is preliminary data.</text>
</comment>
<dbReference type="PRINTS" id="PR00412">
    <property type="entry name" value="EPOXHYDRLASE"/>
</dbReference>
<evidence type="ECO:0000256" key="2">
    <source>
        <dbReference type="ARBA" id="ARBA00004111"/>
    </source>
</evidence>
<dbReference type="SUPFAM" id="SSF53474">
    <property type="entry name" value="alpha/beta-Hydrolases"/>
    <property type="match status" value="1"/>
</dbReference>
<evidence type="ECO:0000259" key="9">
    <source>
        <dbReference type="Pfam" id="PF06441"/>
    </source>
</evidence>
<proteinExistence type="inferred from homology"/>
<evidence type="ECO:0000256" key="8">
    <source>
        <dbReference type="SAM" id="SignalP"/>
    </source>
</evidence>
<comment type="catalytic activity">
    <reaction evidence="6">
        <text>cis-stilbene oxide + H2O = (1R,2R)-hydrobenzoin</text>
        <dbReference type="Rhea" id="RHEA:23900"/>
        <dbReference type="ChEBI" id="CHEBI:15377"/>
        <dbReference type="ChEBI" id="CHEBI:50004"/>
        <dbReference type="ChEBI" id="CHEBI:50014"/>
        <dbReference type="EC" id="3.3.2.9"/>
    </reaction>
</comment>
<dbReference type="EMBL" id="NWSH01000031">
    <property type="protein sequence ID" value="PCG80508.1"/>
    <property type="molecule type" value="Genomic_DNA"/>
</dbReference>
<dbReference type="PIRSF" id="PIRSF001112">
    <property type="entry name" value="Epoxide_hydrolase"/>
    <property type="match status" value="1"/>
</dbReference>
<organism evidence="10">
    <name type="scientific">Heliothis virescens</name>
    <name type="common">Tobacco budworm moth</name>
    <dbReference type="NCBI Taxonomy" id="7102"/>
    <lineage>
        <taxon>Eukaryota</taxon>
        <taxon>Metazoa</taxon>
        <taxon>Ecdysozoa</taxon>
        <taxon>Arthropoda</taxon>
        <taxon>Hexapoda</taxon>
        <taxon>Insecta</taxon>
        <taxon>Pterygota</taxon>
        <taxon>Neoptera</taxon>
        <taxon>Endopterygota</taxon>
        <taxon>Lepidoptera</taxon>
        <taxon>Glossata</taxon>
        <taxon>Ditrysia</taxon>
        <taxon>Noctuoidea</taxon>
        <taxon>Noctuidae</taxon>
        <taxon>Heliothinae</taxon>
        <taxon>Heliothis</taxon>
    </lineage>
</organism>
<evidence type="ECO:0000256" key="4">
    <source>
        <dbReference type="ARBA" id="ARBA00022797"/>
    </source>
</evidence>
<keyword evidence="5 6" id="KW-0378">Hydrolase</keyword>
<protein>
    <recommendedName>
        <fullName evidence="6">Epoxide hydrolase</fullName>
        <ecNumber evidence="6">3.3.2.9</ecNumber>
    </recommendedName>
</protein>
<dbReference type="EC" id="3.3.2.9" evidence="6"/>
<evidence type="ECO:0000256" key="1">
    <source>
        <dbReference type="ARBA" id="ARBA00000221"/>
    </source>
</evidence>
<feature type="domain" description="Epoxide hydrolase N-terminal" evidence="9">
    <location>
        <begin position="52"/>
        <end position="161"/>
    </location>
</feature>
<dbReference type="STRING" id="7102.A0A2A4K9D8"/>
<comment type="subcellular location">
    <subcellularLocation>
        <location evidence="6">Endoplasmic reticulum membrane</location>
    </subcellularLocation>
    <subcellularLocation>
        <location evidence="2">Microsome membrane</location>
        <topology evidence="2">Single-pass membrane protein</topology>
    </subcellularLocation>
</comment>
<comment type="similarity">
    <text evidence="3 6">Belongs to the peptidase S33 family.</text>
</comment>
<dbReference type="GO" id="GO:0033961">
    <property type="term" value="F:cis-stilbene-oxide hydrolase activity"/>
    <property type="evidence" value="ECO:0007669"/>
    <property type="project" value="UniProtKB-UniRule"/>
</dbReference>
<dbReference type="InterPro" id="IPR000639">
    <property type="entry name" value="Epox_hydrolase-like"/>
</dbReference>